<dbReference type="Proteomes" id="UP000000268">
    <property type="component" value="Plasmid pREB8"/>
</dbReference>
<dbReference type="HOGENOM" id="CLU_183003_1_0_3"/>
<dbReference type="OrthoDB" id="426600at2"/>
<evidence type="ECO:0000313" key="2">
    <source>
        <dbReference type="Proteomes" id="UP000000268"/>
    </source>
</evidence>
<keyword evidence="2" id="KW-1185">Reference proteome</keyword>
<dbReference type="KEGG" id="amr:AM1_H0115"/>
<dbReference type="AlphaFoldDB" id="A8ZR29"/>
<reference evidence="1 2" key="1">
    <citation type="journal article" date="2008" name="Proc. Natl. Acad. Sci. U.S.A.">
        <title>Niche adaptation and genome expansion in the chlorophyll d-producing cyanobacterium Acaryochloris marina.</title>
        <authorList>
            <person name="Swingley W.D."/>
            <person name="Chen M."/>
            <person name="Cheung P.C."/>
            <person name="Conrad A.L."/>
            <person name="Dejesa L.C."/>
            <person name="Hao J."/>
            <person name="Honchak B.M."/>
            <person name="Karbach L.E."/>
            <person name="Kurdoglu A."/>
            <person name="Lahiri S."/>
            <person name="Mastrian S.D."/>
            <person name="Miyashita H."/>
            <person name="Page L."/>
            <person name="Ramakrishna P."/>
            <person name="Satoh S."/>
            <person name="Sattley W.M."/>
            <person name="Shimada Y."/>
            <person name="Taylor H.L."/>
            <person name="Tomo T."/>
            <person name="Tsuchiya T."/>
            <person name="Wang Z.T."/>
            <person name="Raymond J."/>
            <person name="Mimuro M."/>
            <person name="Blankenship R.E."/>
            <person name="Touchman J.W."/>
        </authorList>
    </citation>
    <scope>NUCLEOTIDE SEQUENCE [LARGE SCALE GENOMIC DNA]</scope>
    <source>
        <strain evidence="2">MBIC 11017</strain>
        <plasmid evidence="2">Plasmid pREB8</plasmid>
    </source>
</reference>
<evidence type="ECO:0000313" key="1">
    <source>
        <dbReference type="EMBL" id="ABW33465.1"/>
    </source>
</evidence>
<sequence>MSPPLMRRLWQMIESLPQHSLEKLDDSGLVAWLLSYLERHHHLKTDERKAAESYLNNHILLIRDIAESRQIHHCPLAG</sequence>
<name>A8ZR29_ACAM1</name>
<keyword evidence="1" id="KW-0614">Plasmid</keyword>
<protein>
    <submittedName>
        <fullName evidence="1">Uncharacterized protein</fullName>
    </submittedName>
</protein>
<geneLocation type="plasmid" evidence="1 2">
    <name>pREB8</name>
</geneLocation>
<accession>A8ZR29</accession>
<dbReference type="EMBL" id="CP000845">
    <property type="protein sequence ID" value="ABW33465.1"/>
    <property type="molecule type" value="Genomic_DNA"/>
</dbReference>
<proteinExistence type="predicted"/>
<organism evidence="1 2">
    <name type="scientific">Acaryochloris marina (strain MBIC 11017)</name>
    <dbReference type="NCBI Taxonomy" id="329726"/>
    <lineage>
        <taxon>Bacteria</taxon>
        <taxon>Bacillati</taxon>
        <taxon>Cyanobacteriota</taxon>
        <taxon>Cyanophyceae</taxon>
        <taxon>Acaryochloridales</taxon>
        <taxon>Acaryochloridaceae</taxon>
        <taxon>Acaryochloris</taxon>
    </lineage>
</organism>
<dbReference type="RefSeq" id="WP_012168524.1">
    <property type="nucleotide sequence ID" value="NC_009933.1"/>
</dbReference>
<gene>
    <name evidence="1" type="ordered locus">AM1_H0115</name>
</gene>